<dbReference type="EnsemblMetazoa" id="AMEC003731-RA">
    <property type="protein sequence ID" value="AMEC003731-PA"/>
    <property type="gene ID" value="AMEC003731"/>
</dbReference>
<accession>A0A182TK16</accession>
<keyword evidence="2" id="KW-0472">Membrane</keyword>
<evidence type="ECO:0000313" key="3">
    <source>
        <dbReference type="EnsemblMetazoa" id="AMEC003731-PA"/>
    </source>
</evidence>
<keyword evidence="2" id="KW-1133">Transmembrane helix</keyword>
<proteinExistence type="predicted"/>
<evidence type="ECO:0000256" key="1">
    <source>
        <dbReference type="ARBA" id="ARBA00004123"/>
    </source>
</evidence>
<dbReference type="Gene3D" id="1.10.10.10">
    <property type="entry name" value="Winged helix-like DNA-binding domain superfamily/Winged helix DNA-binding domain"/>
    <property type="match status" value="1"/>
</dbReference>
<dbReference type="SUPFAM" id="SSF46689">
    <property type="entry name" value="Homeodomain-like"/>
    <property type="match status" value="1"/>
</dbReference>
<reference evidence="3" key="2">
    <citation type="submission" date="2020-05" db="UniProtKB">
        <authorList>
            <consortium name="EnsemblMetazoa"/>
        </authorList>
    </citation>
    <scope>IDENTIFICATION</scope>
    <source>
        <strain evidence="3">CM1001059</strain>
    </source>
</reference>
<protein>
    <recommendedName>
        <fullName evidence="5">Paired domain-containing protein</fullName>
    </recommendedName>
</protein>
<reference evidence="4" key="1">
    <citation type="submission" date="2014-01" db="EMBL/GenBank/DDBJ databases">
        <title>The Genome Sequence of Anopheles melas CM1001059_A (V2).</title>
        <authorList>
            <consortium name="The Broad Institute Genomics Platform"/>
            <person name="Neafsey D.E."/>
            <person name="Besansky N."/>
            <person name="Howell P."/>
            <person name="Walton C."/>
            <person name="Young S.K."/>
            <person name="Zeng Q."/>
            <person name="Gargeya S."/>
            <person name="Fitzgerald M."/>
            <person name="Haas B."/>
            <person name="Abouelleil A."/>
            <person name="Allen A.W."/>
            <person name="Alvarado L."/>
            <person name="Arachchi H.M."/>
            <person name="Berlin A.M."/>
            <person name="Chapman S.B."/>
            <person name="Gainer-Dewar J."/>
            <person name="Goldberg J."/>
            <person name="Griggs A."/>
            <person name="Gujja S."/>
            <person name="Hansen M."/>
            <person name="Howarth C."/>
            <person name="Imamovic A."/>
            <person name="Ireland A."/>
            <person name="Larimer J."/>
            <person name="McCowan C."/>
            <person name="Murphy C."/>
            <person name="Pearson M."/>
            <person name="Poon T.W."/>
            <person name="Priest M."/>
            <person name="Roberts A."/>
            <person name="Saif S."/>
            <person name="Shea T."/>
            <person name="Sisk P."/>
            <person name="Sykes S."/>
            <person name="Wortman J."/>
            <person name="Nusbaum C."/>
            <person name="Birren B."/>
        </authorList>
    </citation>
    <scope>NUCLEOTIDE SEQUENCE [LARGE SCALE GENOMIC DNA]</scope>
    <source>
        <strain evidence="4">CM1001059</strain>
    </source>
</reference>
<dbReference type="Proteomes" id="UP000075902">
    <property type="component" value="Unassembled WGS sequence"/>
</dbReference>
<evidence type="ECO:0008006" key="5">
    <source>
        <dbReference type="Google" id="ProtNLM"/>
    </source>
</evidence>
<comment type="subcellular location">
    <subcellularLocation>
        <location evidence="1">Nucleus</location>
    </subcellularLocation>
</comment>
<dbReference type="AlphaFoldDB" id="A0A182TK16"/>
<dbReference type="Pfam" id="PF13384">
    <property type="entry name" value="HTH_23"/>
    <property type="match status" value="1"/>
</dbReference>
<evidence type="ECO:0000256" key="2">
    <source>
        <dbReference type="SAM" id="Phobius"/>
    </source>
</evidence>
<feature type="transmembrane region" description="Helical" evidence="2">
    <location>
        <begin position="122"/>
        <end position="144"/>
    </location>
</feature>
<evidence type="ECO:0000313" key="4">
    <source>
        <dbReference type="Proteomes" id="UP000075902"/>
    </source>
</evidence>
<keyword evidence="4" id="KW-1185">Reference proteome</keyword>
<dbReference type="VEuPathDB" id="VectorBase:AMEC003731"/>
<sequence>MEALDASPRRRNKTTSDEDRKRVITAYENGVAGKDIALMLNLHRATVYSIIKKFQKTWNVKAAKRGGNRAKLLPEEAVQSIRTWIDEDCTVTLKALAEKVHERYSVCVSTSTAYALLNKREIIMLHVALCISIFLVQSTAYLQIPDDIGRCDYFESEDENRPAVIRRDLAQRESLVCVPRFYWFRLLLSGTSFLVVTHGKIHRSKRRGTSSFYLVMVTTAI</sequence>
<name>A0A182TK16_9DIPT</name>
<feature type="transmembrane region" description="Helical" evidence="2">
    <location>
        <begin position="182"/>
        <end position="201"/>
    </location>
</feature>
<organism evidence="3 4">
    <name type="scientific">Anopheles melas</name>
    <dbReference type="NCBI Taxonomy" id="34690"/>
    <lineage>
        <taxon>Eukaryota</taxon>
        <taxon>Metazoa</taxon>
        <taxon>Ecdysozoa</taxon>
        <taxon>Arthropoda</taxon>
        <taxon>Hexapoda</taxon>
        <taxon>Insecta</taxon>
        <taxon>Pterygota</taxon>
        <taxon>Neoptera</taxon>
        <taxon>Endopterygota</taxon>
        <taxon>Diptera</taxon>
        <taxon>Nematocera</taxon>
        <taxon>Culicoidea</taxon>
        <taxon>Culicidae</taxon>
        <taxon>Anophelinae</taxon>
        <taxon>Anopheles</taxon>
    </lineage>
</organism>
<dbReference type="InterPro" id="IPR036388">
    <property type="entry name" value="WH-like_DNA-bd_sf"/>
</dbReference>
<keyword evidence="2" id="KW-0812">Transmembrane</keyword>
<dbReference type="GO" id="GO:0005634">
    <property type="term" value="C:nucleus"/>
    <property type="evidence" value="ECO:0007669"/>
    <property type="project" value="UniProtKB-SubCell"/>
</dbReference>
<dbReference type="InterPro" id="IPR009057">
    <property type="entry name" value="Homeodomain-like_sf"/>
</dbReference>